<organism evidence="1">
    <name type="scientific">Myoviridae sp. ctIty1</name>
    <dbReference type="NCBI Taxonomy" id="2827673"/>
    <lineage>
        <taxon>Viruses</taxon>
        <taxon>Duplodnaviria</taxon>
        <taxon>Heunggongvirae</taxon>
        <taxon>Uroviricota</taxon>
        <taxon>Caudoviricetes</taxon>
    </lineage>
</organism>
<protein>
    <submittedName>
        <fullName evidence="1">Syd, a SecY-interacting protein</fullName>
    </submittedName>
</protein>
<evidence type="ECO:0000313" key="1">
    <source>
        <dbReference type="EMBL" id="DAF62387.1"/>
    </source>
</evidence>
<dbReference type="InterPro" id="IPR037883">
    <property type="entry name" value="Knr4/Smi1-like_sf"/>
</dbReference>
<reference evidence="1" key="1">
    <citation type="journal article" date="2021" name="Proc. Natl. Acad. Sci. U.S.A.">
        <title>A Catalog of Tens of Thousands of Viruses from Human Metagenomes Reveals Hidden Associations with Chronic Diseases.</title>
        <authorList>
            <person name="Tisza M.J."/>
            <person name="Buck C.B."/>
        </authorList>
    </citation>
    <scope>NUCLEOTIDE SEQUENCE</scope>
    <source>
        <strain evidence="1">CtIty1</strain>
    </source>
</reference>
<dbReference type="SUPFAM" id="SSF160631">
    <property type="entry name" value="SMI1/KNR4-like"/>
    <property type="match status" value="1"/>
</dbReference>
<accession>A0A8S5TH67</accession>
<proteinExistence type="predicted"/>
<name>A0A8S5TH67_9CAUD</name>
<dbReference type="EMBL" id="BK032823">
    <property type="protein sequence ID" value="DAF62387.1"/>
    <property type="molecule type" value="Genomic_DNA"/>
</dbReference>
<sequence>MLVLGRKPEKTALEKDEFNIDWMLQGPEVTLEMKKDIMESLADYQFKIPKNIVSYIIAHYNYSPYSKNKFDANEHKGVQFKYFLDFGNPMSLTSKENAYSLFKYFRNNEDNIEGISPFEEYDLYPIATTINDGLLCTDSKGVIHLYYLDSDEVVKVANTFDEFLASLYISNEC</sequence>